<feature type="chain" id="PRO_5012036935" evidence="21">
    <location>
        <begin position="18"/>
        <end position="2596"/>
    </location>
</feature>
<proteinExistence type="predicted"/>
<dbReference type="InterPro" id="IPR050439">
    <property type="entry name" value="ADAMTS_ADAMTS-like"/>
</dbReference>
<feature type="binding site" evidence="15">
    <location>
        <position position="285"/>
    </location>
    <ligand>
        <name>Ca(2+)</name>
        <dbReference type="ChEBI" id="CHEBI:29108"/>
        <label>2</label>
    </ligand>
</feature>
<evidence type="ECO:0000256" key="7">
    <source>
        <dbReference type="ARBA" id="ARBA00022729"/>
    </source>
</evidence>
<dbReference type="PROSITE" id="PS50096">
    <property type="entry name" value="IQ"/>
    <property type="match status" value="1"/>
</dbReference>
<dbReference type="PROSITE" id="PS50010">
    <property type="entry name" value="DH_2"/>
    <property type="match status" value="1"/>
</dbReference>
<feature type="compositionally biased region" description="Basic residues" evidence="20">
    <location>
        <begin position="203"/>
        <end position="232"/>
    </location>
</feature>
<dbReference type="InterPro" id="IPR013273">
    <property type="entry name" value="ADAMTS/ADAMTS-like"/>
</dbReference>
<keyword evidence="4 17" id="KW-0344">Guanine-nucleotide releasing factor</keyword>
<dbReference type="InterPro" id="IPR024079">
    <property type="entry name" value="MetalloPept_cat_dom_sf"/>
</dbReference>
<dbReference type="GO" id="GO:0030198">
    <property type="term" value="P:extracellular matrix organization"/>
    <property type="evidence" value="ECO:0007669"/>
    <property type="project" value="InterPro"/>
</dbReference>
<evidence type="ECO:0000256" key="19">
    <source>
        <dbReference type="SAM" id="Coils"/>
    </source>
</evidence>
<feature type="coiled-coil region" evidence="19">
    <location>
        <begin position="1630"/>
        <end position="1660"/>
    </location>
</feature>
<dbReference type="GO" id="GO:0031012">
    <property type="term" value="C:extracellular matrix"/>
    <property type="evidence" value="ECO:0007669"/>
    <property type="project" value="TreeGrafter"/>
</dbReference>
<keyword evidence="15" id="KW-0106">Calcium</keyword>
<evidence type="ECO:0000256" key="6">
    <source>
        <dbReference type="ARBA" id="ARBA00022723"/>
    </source>
</evidence>
<dbReference type="InterPro" id="IPR001849">
    <property type="entry name" value="PH_domain"/>
</dbReference>
<feature type="binding site" evidence="15 18">
    <location>
        <position position="430"/>
    </location>
    <ligand>
        <name>Zn(2+)</name>
        <dbReference type="ChEBI" id="CHEBI:29105"/>
        <note>catalytic</note>
    </ligand>
</feature>
<feature type="disulfide bond" evidence="16">
    <location>
        <begin position="360"/>
        <end position="414"/>
    </location>
</feature>
<dbReference type="CDD" id="cd13261">
    <property type="entry name" value="PH_RasGRF1_2"/>
    <property type="match status" value="1"/>
</dbReference>
<dbReference type="SUPFAM" id="SSF55486">
    <property type="entry name" value="Metalloproteases ('zincins'), catalytic domain"/>
    <property type="match status" value="1"/>
</dbReference>
<dbReference type="InterPro" id="IPR002870">
    <property type="entry name" value="Peptidase_M12B_N"/>
</dbReference>
<dbReference type="PROSITE" id="PS50003">
    <property type="entry name" value="PH_DOMAIN"/>
    <property type="match status" value="2"/>
</dbReference>
<evidence type="ECO:0000259" key="25">
    <source>
        <dbReference type="PROSITE" id="PS50212"/>
    </source>
</evidence>
<dbReference type="GO" id="GO:0005085">
    <property type="term" value="F:guanyl-nucleotide exchange factor activity"/>
    <property type="evidence" value="ECO:0007669"/>
    <property type="project" value="UniProtKB-KW"/>
</dbReference>
<protein>
    <submittedName>
        <fullName evidence="27">Uncharacterized protein</fullName>
    </submittedName>
</protein>
<dbReference type="InterPro" id="IPR023578">
    <property type="entry name" value="Ras_GEF_dom_sf"/>
</dbReference>
<evidence type="ECO:0000256" key="18">
    <source>
        <dbReference type="PROSITE-ProRule" id="PRU00276"/>
    </source>
</evidence>
<dbReference type="FunFam" id="2.20.100.10:FF:000006">
    <property type="entry name" value="A disintegrin and metalloproteinase with thrombospondin motifs 1"/>
    <property type="match status" value="1"/>
</dbReference>
<organism evidence="27 28">
    <name type="scientific">Trichomalopsis sarcophagae</name>
    <dbReference type="NCBI Taxonomy" id="543379"/>
    <lineage>
        <taxon>Eukaryota</taxon>
        <taxon>Metazoa</taxon>
        <taxon>Ecdysozoa</taxon>
        <taxon>Arthropoda</taxon>
        <taxon>Hexapoda</taxon>
        <taxon>Insecta</taxon>
        <taxon>Pterygota</taxon>
        <taxon>Neoptera</taxon>
        <taxon>Endopterygota</taxon>
        <taxon>Hymenoptera</taxon>
        <taxon>Apocrita</taxon>
        <taxon>Proctotrupomorpha</taxon>
        <taxon>Chalcidoidea</taxon>
        <taxon>Pteromalidae</taxon>
        <taxon>Pteromalinae</taxon>
        <taxon>Trichomalopsis</taxon>
    </lineage>
</organism>
<dbReference type="Pfam" id="PF19030">
    <property type="entry name" value="TSP1_ADAMTS"/>
    <property type="match status" value="3"/>
</dbReference>
<keyword evidence="12 16" id="KW-1015">Disulfide bond</keyword>
<keyword evidence="3" id="KW-0272">Extracellular matrix</keyword>
<dbReference type="Pfam" id="PF05986">
    <property type="entry name" value="ADAMTS_spacer1"/>
    <property type="match status" value="1"/>
</dbReference>
<gene>
    <name evidence="27" type="ORF">TSAR_006337</name>
</gene>
<keyword evidence="28" id="KW-1185">Reference proteome</keyword>
<evidence type="ECO:0000256" key="11">
    <source>
        <dbReference type="ARBA" id="ARBA00023049"/>
    </source>
</evidence>
<dbReference type="FunFam" id="2.20.100.10:FF:000005">
    <property type="entry name" value="ADAM metallopeptidase with thrombospondin type 1 motif 9"/>
    <property type="match status" value="1"/>
</dbReference>
<dbReference type="PROSITE" id="PS50215">
    <property type="entry name" value="ADAM_MEPRO"/>
    <property type="match status" value="1"/>
</dbReference>
<dbReference type="Pfam" id="PF00621">
    <property type="entry name" value="RhoGEF"/>
    <property type="match status" value="1"/>
</dbReference>
<evidence type="ECO:0000256" key="1">
    <source>
        <dbReference type="ARBA" id="ARBA00004498"/>
    </source>
</evidence>
<comment type="caution">
    <text evidence="18">Lacks conserved residue(s) required for the propagation of feature annotation.</text>
</comment>
<dbReference type="InterPro" id="IPR000651">
    <property type="entry name" value="Ras-like_Gua-exchang_fac_N"/>
</dbReference>
<feature type="disulfide bond" evidence="16">
    <location>
        <begin position="447"/>
        <end position="474"/>
    </location>
</feature>
<dbReference type="SMART" id="SM00325">
    <property type="entry name" value="RhoGEF"/>
    <property type="match status" value="1"/>
</dbReference>
<dbReference type="SUPFAM" id="SSF50729">
    <property type="entry name" value="PH domain-like"/>
    <property type="match status" value="2"/>
</dbReference>
<comment type="subcellular location">
    <subcellularLocation>
        <location evidence="1">Secreted</location>
        <location evidence="1">Extracellular space</location>
        <location evidence="1">Extracellular matrix</location>
    </subcellularLocation>
</comment>
<keyword evidence="5" id="KW-0645">Protease</keyword>
<dbReference type="InterPro" id="IPR001895">
    <property type="entry name" value="RASGEF_cat_dom"/>
</dbReference>
<dbReference type="InterPro" id="IPR010294">
    <property type="entry name" value="ADAMTS_spacer1"/>
</dbReference>
<feature type="domain" description="PH" evidence="22">
    <location>
        <begin position="1208"/>
        <end position="1310"/>
    </location>
</feature>
<feature type="disulfide bond" evidence="16">
    <location>
        <begin position="579"/>
        <end position="591"/>
    </location>
</feature>
<dbReference type="Pfam" id="PF00169">
    <property type="entry name" value="PH"/>
    <property type="match status" value="1"/>
</dbReference>
<evidence type="ECO:0000313" key="28">
    <source>
        <dbReference type="Proteomes" id="UP000215335"/>
    </source>
</evidence>
<feature type="disulfide bond" evidence="16">
    <location>
        <begin position="408"/>
        <end position="490"/>
    </location>
</feature>
<evidence type="ECO:0000256" key="12">
    <source>
        <dbReference type="ARBA" id="ARBA00023157"/>
    </source>
</evidence>
<evidence type="ECO:0000256" key="2">
    <source>
        <dbReference type="ARBA" id="ARBA00022525"/>
    </source>
</evidence>
<dbReference type="PROSITE" id="PS50212">
    <property type="entry name" value="RASGEF_NTER"/>
    <property type="match status" value="1"/>
</dbReference>
<dbReference type="FunFam" id="3.40.390.10:FF:000001">
    <property type="entry name" value="A disintegrin and metalloproteinase with thrombospondin motifs 1"/>
    <property type="match status" value="1"/>
</dbReference>
<feature type="region of interest" description="Disordered" evidence="20">
    <location>
        <begin position="1968"/>
        <end position="2151"/>
    </location>
</feature>
<dbReference type="Gene3D" id="2.60.120.830">
    <property type="match status" value="1"/>
</dbReference>
<dbReference type="OrthoDB" id="412680at2759"/>
<evidence type="ECO:0000256" key="5">
    <source>
        <dbReference type="ARBA" id="ARBA00022670"/>
    </source>
</evidence>
<feature type="region of interest" description="Disordered" evidence="20">
    <location>
        <begin position="2215"/>
        <end position="2246"/>
    </location>
</feature>
<evidence type="ECO:0000259" key="23">
    <source>
        <dbReference type="PROSITE" id="PS50009"/>
    </source>
</evidence>
<dbReference type="PANTHER" id="PTHR13723">
    <property type="entry name" value="ADAMTS A DISINTEGRIN AND METALLOPROTEASE WITH THROMBOSPONDIN MOTIFS PROTEASE"/>
    <property type="match status" value="1"/>
</dbReference>
<feature type="binding site" evidence="15">
    <location>
        <position position="490"/>
    </location>
    <ligand>
        <name>Ca(2+)</name>
        <dbReference type="ChEBI" id="CHEBI:29108"/>
        <label>1</label>
    </ligand>
</feature>
<evidence type="ECO:0000256" key="10">
    <source>
        <dbReference type="ARBA" id="ARBA00022833"/>
    </source>
</evidence>
<dbReference type="CDD" id="cd00155">
    <property type="entry name" value="RasGEF"/>
    <property type="match status" value="1"/>
</dbReference>
<feature type="compositionally biased region" description="Basic and acidic residues" evidence="20">
    <location>
        <begin position="1968"/>
        <end position="1977"/>
    </location>
</feature>
<feature type="compositionally biased region" description="Low complexity" evidence="20">
    <location>
        <begin position="1979"/>
        <end position="2014"/>
    </location>
</feature>
<evidence type="ECO:0000256" key="14">
    <source>
        <dbReference type="PIRSR" id="PIRSR613273-1"/>
    </source>
</evidence>
<keyword evidence="7 21" id="KW-0732">Signal</keyword>
<feature type="coiled-coil region" evidence="19">
    <location>
        <begin position="1338"/>
        <end position="1365"/>
    </location>
</feature>
<dbReference type="STRING" id="543379.A0A232FK64"/>
<dbReference type="PANTHER" id="PTHR13723:SF200">
    <property type="entry name" value="ADAM METALLOPEPTIDASE WITH THROMBOSPONDIN TYPE 1 MOTIF B, ISOFORM B"/>
    <property type="match status" value="1"/>
</dbReference>
<evidence type="ECO:0000259" key="26">
    <source>
        <dbReference type="PROSITE" id="PS50215"/>
    </source>
</evidence>
<dbReference type="CDD" id="cd00160">
    <property type="entry name" value="RhoGEF"/>
    <property type="match status" value="1"/>
</dbReference>
<dbReference type="PROSITE" id="PS50092">
    <property type="entry name" value="TSP1"/>
    <property type="match status" value="5"/>
</dbReference>
<feature type="domain" description="Peptidase M12B" evidence="26">
    <location>
        <begin position="282"/>
        <end position="495"/>
    </location>
</feature>
<dbReference type="PRINTS" id="PR01857">
    <property type="entry name" value="ADAMTSFAMILY"/>
</dbReference>
<keyword evidence="13" id="KW-0325">Glycoprotein</keyword>
<dbReference type="GO" id="GO:0007264">
    <property type="term" value="P:small GTPase-mediated signal transduction"/>
    <property type="evidence" value="ECO:0007669"/>
    <property type="project" value="InterPro"/>
</dbReference>
<evidence type="ECO:0000259" key="24">
    <source>
        <dbReference type="PROSITE" id="PS50010"/>
    </source>
</evidence>
<dbReference type="InterPro" id="IPR036383">
    <property type="entry name" value="TSP1_rpt_sf"/>
</dbReference>
<dbReference type="Proteomes" id="UP000215335">
    <property type="component" value="Unassembled WGS sequence"/>
</dbReference>
<evidence type="ECO:0000256" key="4">
    <source>
        <dbReference type="ARBA" id="ARBA00022658"/>
    </source>
</evidence>
<feature type="domain" description="N-terminal Ras-GEF" evidence="25">
    <location>
        <begin position="1889"/>
        <end position="2014"/>
    </location>
</feature>
<feature type="signal peptide" evidence="21">
    <location>
        <begin position="1"/>
        <end position="17"/>
    </location>
</feature>
<dbReference type="Gene3D" id="1.10.840.10">
    <property type="entry name" value="Ras guanine-nucleotide exchange factors catalytic domain"/>
    <property type="match status" value="1"/>
</dbReference>
<feature type="binding site" evidence="15">
    <location>
        <position position="493"/>
    </location>
    <ligand>
        <name>Ca(2+)</name>
        <dbReference type="ChEBI" id="CHEBI:29108"/>
        <label>1</label>
    </ligand>
</feature>
<keyword evidence="9" id="KW-0378">Hydrolase</keyword>
<feature type="active site" evidence="14 18">
    <location>
        <position position="431"/>
    </location>
</feature>
<keyword evidence="2" id="KW-0964">Secreted</keyword>
<accession>A0A232FK64</accession>
<dbReference type="Gene3D" id="2.20.100.10">
    <property type="entry name" value="Thrombospondin type-1 (TSP1) repeat"/>
    <property type="match status" value="2"/>
</dbReference>
<feature type="binding site" evidence="15">
    <location>
        <position position="493"/>
    </location>
    <ligand>
        <name>Ca(2+)</name>
        <dbReference type="ChEBI" id="CHEBI:29108"/>
        <label>2</label>
    </ligand>
</feature>
<sequence>MHFLIIVFATIAADALQDSPNVRPKGLYTSEEHISSHEIVFPRKVTHLGELISHNVTHYHEGNEFSPEEEETAPMNLLHYRLTMSGLEYHLQLRPAGNFIKPGMLVERHKRELRQREPAKNQSSRCHYRGVIRDQPDSRVVLSACNGLAGFVYGKHGEVWLEPVGLQDEDKYRGKVNEARPHLLFRRVRRRNDTRLLSSTKPGRPRKKQKLRQTLKIRDKHNKPRRMRKQKHERNCGTREPRRLSETLLEWQSQSGLMKVQGRGRRRQLQPQRSKRSVSRARHVEALVVADRTMMAFHQDGDVETYLLTIMNMVSALYLDPSIGNFINVVVVRIILMEEDDAEPGLNITINADKTLYNFCKWQQKLNPPDDSHPNHHDVAILVTREDICSRANTPCSTLGVAHVAGMCQPDRSCSVNEDNGITLAHTITHELGHNFGMYHDTEKIGCSKKDGDKLHVMTPTFEADTVGVAWSRCSRRDITNFLDQGKGECLEDEPVDNDYAYPDLPPGAMYNAEHQCRLQFGVKDASVCSPLEEWCQNQKCIPIADRPSQINGGWGEWSAWSECSRSCGAGVSIIERKCDHPEPEHGGKFCTGERRRYKICNTQPCPEGTPSYRSVQCSSYNGKEYKGKNYTWLPYFDQTEPCELYCTDTDESVIVPWGESALDGTPCNVGTRDMCIAGICRKVGCEWIVDSNATEDRCGICHGDGTQCVTIRGLYDKNEGLGYKEVVVIPEGSRNIKVEELGNSKNYIGIGRPKTNEYFLNGKRQITLAGEYQVAGTPALYERDRDKEKVRIPGPTKEDISVYLIHRGHYRNFGLRYEYTLPKKDVGRAPEYSWVFSDWSLCTATCGGGKQSSYALCNESKSGVVEDKFCDVVAKPRIITRECNTKPCPARWWVGPWQMCPVTCGDKALRKRSVMCVSAGRDEDQPELAVPDHECNEATRPEEVEPCPNLPTCELSSEVPVIVYAENKNSEFYNVSPNEREPAAPPTTLDVLDSTEADPEILEFDNVLDADSPDENSMYNRKPKWQVSKWSQCLDGRRTRRVFCSAPGDALVCDPDNKPLESEQCYSGKWTTGQWSSCNATCAVKSGHKHRNVTCYDRQTNLLSRDCNAERKPVEVRRCYHKKPCLDTNLAVSDCYDSIDPVWLCSAYKHMCDVSSVVRDKCCVTCSKQRAKKGKLAAGLKNKGKEGEQVRVNDSQLVMLSEKAHYDHSAAGYLHKRTADSAKWQLRWFVLYQNILFYYENEACSRPSGVILLEGCYCDRLITAKGKDSDKQICFAISYRRENQRQYELKASTEADCKMWIDAIREASFNKMLLQKEELEQKHLHLLQIVESEKTAKWQYTQQCEELTSEIKKLRAELCALKKELRPSMTSAYGSRGTFQRTASQSISGGGISGLINAGSLGMQGTTGFANATDFKGISEGSTEMQKIKKVQSFFRGWLCRRRWKQIVEQYIKSPHAESMRKRNSLVFQMVEAEEEYTEQMEVLVSCFLRPFKMAASSKKPPCSHEDVNSIFLNSETVLFLHQIFLKGLTSRMESWPTLVLGDLFDMLLPMLSIYQEYVRNHHYSLQVLTECKQSSSSFAALLTRLENKTACHGRSLETFLTYPMHQIPRYIITLHELLAHTPHDHVERKSLQNARQQLEDLSRQMHDEVSETENLRKNLAVERMIAEGCDILLDVNQVFVRQGALIQISERPKGARSRLSATFGGKGSTDKETLRQCFLFSNHLILTTRQSDDDGRLNLVPQIGKIPLSDAVLVEDPSEQTVADDDELSVCSLSSGISESSGSGSTTATTTNASQLQNRDFKIIIDLKIGGENHQVTVHLVAPTMQEKAAWISDISQCMDNVHFNDLLHGSLSDTSSVTMPQSIRNDPKLFKDDVDIRFSRTLNSCKVPQIRYATPDRLLQRLTDLRFLSIDFLNTFLLTYRVFTDGVTVLEALKKVFYDAEPPDAHMPSGSLVSLDVSGLHTGESHNFLDDRRRSSSSPRRTSGASSVSDVTVISAPSSPSNLSSVTLVGSTGSGSGSGSDRSPQDSAEIVYSRDVSEETEDTPIATGDNSKEAVQFTYEDVGPLSPKTFKPDHVKKFPLNRPPRNKRLESDKEEKSWTDDETTPLAESCQPTIHRFNNPRNHHTYSDHRASIASAPPSTTRSGSISTITGNYWTSRRSIQDCELNSDGQRGSYQHDIPQSSSKAGVCITSFRQSHRRSSTSTAATAFAIATSASSNPPDRTSIRCDTNNRGSYREKNRRKESVMSTAATMRVLNVLRHWVSKHAQDFELDNKLKNLTIEFLEDIIYSPNLLPAEHKAASQLLRLITKEETDSNKVDLKKLLTPPLTPTKESIETLSALEIAEQMTYLDHQIFISIASEEFLGQAWMKTDKATRAPHITLMTKRFNEVSQLVVSEIIRRSNMQARVGAIEKWAAVADISRVLHNYNGVLQICAAFTNSSVYRLKKTWEKVSKTTKQTIERLQNIVSSEHRFRNLRDALHRCDPPCIPYLGLYLTDLSFIEEGTPNFTDDGLLNFSKMRMIAHVIREIRHFQQTPYKIELITKVTNYLLDSSLLLEEEDLYRMSLEIEPRTSRLSSAALIGIPPNIGASLKRDN</sequence>
<keyword evidence="11" id="KW-0482">Metalloprotease</keyword>
<evidence type="ECO:0000256" key="20">
    <source>
        <dbReference type="SAM" id="MobiDB-lite"/>
    </source>
</evidence>
<dbReference type="EMBL" id="NNAY01000128">
    <property type="protein sequence ID" value="OXU30717.1"/>
    <property type="molecule type" value="Genomic_DNA"/>
</dbReference>
<keyword evidence="6 15" id="KW-0479">Metal-binding</keyword>
<comment type="caution">
    <text evidence="27">The sequence shown here is derived from an EMBL/GenBank/DDBJ whole genome shotgun (WGS) entry which is preliminary data.</text>
</comment>
<feature type="compositionally biased region" description="Low complexity" evidence="20">
    <location>
        <begin position="2142"/>
        <end position="2151"/>
    </location>
</feature>
<dbReference type="GO" id="GO:0004222">
    <property type="term" value="F:metalloendopeptidase activity"/>
    <property type="evidence" value="ECO:0007669"/>
    <property type="project" value="InterPro"/>
</dbReference>
<dbReference type="PROSITE" id="PS50009">
    <property type="entry name" value="RASGEF_CAT"/>
    <property type="match status" value="1"/>
</dbReference>
<evidence type="ECO:0000256" key="3">
    <source>
        <dbReference type="ARBA" id="ARBA00022530"/>
    </source>
</evidence>
<dbReference type="Pfam" id="PF01562">
    <property type="entry name" value="Pep_M12B_propep"/>
    <property type="match status" value="1"/>
</dbReference>
<feature type="domain" description="DH" evidence="24">
    <location>
        <begin position="1463"/>
        <end position="1650"/>
    </location>
</feature>
<name>A0A232FK64_9HYME</name>
<feature type="compositionally biased region" description="Polar residues" evidence="20">
    <location>
        <begin position="2220"/>
        <end position="2235"/>
    </location>
</feature>
<dbReference type="SUPFAM" id="SSF82895">
    <property type="entry name" value="TSP-1 type 1 repeat"/>
    <property type="match status" value="4"/>
</dbReference>
<dbReference type="InterPro" id="IPR045371">
    <property type="entry name" value="ADAMTS_CR_3"/>
</dbReference>
<evidence type="ECO:0000256" key="9">
    <source>
        <dbReference type="ARBA" id="ARBA00022801"/>
    </source>
</evidence>
<feature type="binding site" evidence="15 18">
    <location>
        <position position="440"/>
    </location>
    <ligand>
        <name>Zn(2+)</name>
        <dbReference type="ChEBI" id="CHEBI:29105"/>
        <note>catalytic</note>
    </ligand>
</feature>
<dbReference type="SMART" id="SM00233">
    <property type="entry name" value="PH"/>
    <property type="match status" value="2"/>
</dbReference>
<dbReference type="GO" id="GO:0046872">
    <property type="term" value="F:metal ion binding"/>
    <property type="evidence" value="ECO:0007669"/>
    <property type="project" value="UniProtKB-KW"/>
</dbReference>
<evidence type="ECO:0000256" key="8">
    <source>
        <dbReference type="ARBA" id="ARBA00022737"/>
    </source>
</evidence>
<keyword evidence="10 15" id="KW-0862">Zinc</keyword>
<dbReference type="InterPro" id="IPR035899">
    <property type="entry name" value="DBL_dom_sf"/>
</dbReference>
<dbReference type="Pfam" id="PF00617">
    <property type="entry name" value="RasGEF"/>
    <property type="match status" value="1"/>
</dbReference>
<keyword evidence="19" id="KW-0175">Coiled coil</keyword>
<feature type="binding site" evidence="15 18">
    <location>
        <position position="434"/>
    </location>
    <ligand>
        <name>Zn(2+)</name>
        <dbReference type="ChEBI" id="CHEBI:29105"/>
        <note>catalytic</note>
    </ligand>
</feature>
<dbReference type="InterPro" id="IPR001590">
    <property type="entry name" value="Peptidase_M12B"/>
</dbReference>
<evidence type="ECO:0000256" key="17">
    <source>
        <dbReference type="PROSITE-ProRule" id="PRU00168"/>
    </source>
</evidence>
<dbReference type="InterPro" id="IPR019804">
    <property type="entry name" value="Ras_G-nucl-exch_fac_CS"/>
</dbReference>
<dbReference type="Gene3D" id="3.40.390.10">
    <property type="entry name" value="Collagenase (Catalytic Domain)"/>
    <property type="match status" value="1"/>
</dbReference>
<evidence type="ECO:0000256" key="15">
    <source>
        <dbReference type="PIRSR" id="PIRSR613273-2"/>
    </source>
</evidence>
<feature type="domain" description="PH" evidence="22">
    <location>
        <begin position="1680"/>
        <end position="1842"/>
    </location>
</feature>
<dbReference type="Gene3D" id="1.20.900.10">
    <property type="entry name" value="Dbl homology (DH) domain"/>
    <property type="match status" value="1"/>
</dbReference>
<feature type="disulfide bond" evidence="16">
    <location>
        <begin position="564"/>
        <end position="601"/>
    </location>
</feature>
<comment type="cofactor">
    <cofactor evidence="15">
        <name>Zn(2+)</name>
        <dbReference type="ChEBI" id="CHEBI:29105"/>
    </cofactor>
    <text evidence="15">Binds 1 zinc ion per subunit.</text>
</comment>
<dbReference type="SUPFAM" id="SSF48366">
    <property type="entry name" value="Ras GEF"/>
    <property type="match status" value="1"/>
</dbReference>
<feature type="domain" description="Ras-GEF" evidence="23">
    <location>
        <begin position="2340"/>
        <end position="2572"/>
    </location>
</feature>
<dbReference type="CDD" id="cd04273">
    <property type="entry name" value="ZnMc_ADAMTS_like"/>
    <property type="match status" value="1"/>
</dbReference>
<dbReference type="Gene3D" id="2.30.29.30">
    <property type="entry name" value="Pleckstrin-homology domain (PH domain)/Phosphotyrosine-binding domain (PTB)"/>
    <property type="match status" value="2"/>
</dbReference>
<dbReference type="SMART" id="SM00147">
    <property type="entry name" value="RasGEF"/>
    <property type="match status" value="1"/>
</dbReference>
<dbReference type="Pfam" id="PF00618">
    <property type="entry name" value="RasGEF_N"/>
    <property type="match status" value="1"/>
</dbReference>
<reference evidence="27 28" key="1">
    <citation type="journal article" date="2017" name="Curr. Biol.">
        <title>The Evolution of Venom by Co-option of Single-Copy Genes.</title>
        <authorList>
            <person name="Martinson E.O."/>
            <person name="Mrinalini"/>
            <person name="Kelkar Y.D."/>
            <person name="Chang C.H."/>
            <person name="Werren J.H."/>
        </authorList>
    </citation>
    <scope>NUCLEOTIDE SEQUENCE [LARGE SCALE GENOMIC DNA]</scope>
    <source>
        <strain evidence="27 28">Alberta</strain>
        <tissue evidence="27">Whole body</tissue>
    </source>
</reference>
<dbReference type="Gene3D" id="1.20.870.10">
    <property type="entry name" value="Son of sevenless (SoS) protein Chain: S domain 1"/>
    <property type="match status" value="2"/>
</dbReference>
<feature type="compositionally biased region" description="Basic and acidic residues" evidence="20">
    <location>
        <begin position="2090"/>
        <end position="2102"/>
    </location>
</feature>
<evidence type="ECO:0000256" key="13">
    <source>
        <dbReference type="ARBA" id="ARBA00023180"/>
    </source>
</evidence>
<keyword evidence="8" id="KW-0677">Repeat</keyword>
<feature type="binding site" evidence="15">
    <location>
        <position position="285"/>
    </location>
    <ligand>
        <name>Ca(2+)</name>
        <dbReference type="ChEBI" id="CHEBI:29108"/>
        <label>1</label>
    </ligand>
</feature>
<dbReference type="InterPro" id="IPR011993">
    <property type="entry name" value="PH-like_dom_sf"/>
</dbReference>
<evidence type="ECO:0000256" key="16">
    <source>
        <dbReference type="PIRSR" id="PIRSR613273-3"/>
    </source>
</evidence>
<feature type="disulfide bond" evidence="16">
    <location>
        <begin position="389"/>
        <end position="396"/>
    </location>
</feature>
<dbReference type="PROSITE" id="PS00720">
    <property type="entry name" value="RASGEF"/>
    <property type="match status" value="1"/>
</dbReference>
<dbReference type="InterPro" id="IPR000219">
    <property type="entry name" value="DH_dom"/>
</dbReference>
<evidence type="ECO:0000313" key="27">
    <source>
        <dbReference type="EMBL" id="OXU30717.1"/>
    </source>
</evidence>
<feature type="region of interest" description="Disordered" evidence="20">
    <location>
        <begin position="191"/>
        <end position="240"/>
    </location>
</feature>
<dbReference type="InterPro" id="IPR000884">
    <property type="entry name" value="TSP1_rpt"/>
</dbReference>
<evidence type="ECO:0000259" key="22">
    <source>
        <dbReference type="PROSITE" id="PS50003"/>
    </source>
</evidence>
<dbReference type="GO" id="GO:0006508">
    <property type="term" value="P:proteolysis"/>
    <property type="evidence" value="ECO:0007669"/>
    <property type="project" value="UniProtKB-KW"/>
</dbReference>
<feature type="binding site" evidence="15">
    <location>
        <position position="378"/>
    </location>
    <ligand>
        <name>Ca(2+)</name>
        <dbReference type="ChEBI" id="CHEBI:29108"/>
        <label>1</label>
    </ligand>
</feature>
<dbReference type="SMART" id="SM00209">
    <property type="entry name" value="TSP1"/>
    <property type="match status" value="4"/>
</dbReference>
<feature type="disulfide bond" evidence="16">
    <location>
        <begin position="568"/>
        <end position="606"/>
    </location>
</feature>
<feature type="compositionally biased region" description="Basic and acidic residues" evidence="20">
    <location>
        <begin position="2236"/>
        <end position="2246"/>
    </location>
</feature>
<evidence type="ECO:0000256" key="21">
    <source>
        <dbReference type="SAM" id="SignalP"/>
    </source>
</evidence>
<dbReference type="Pfam" id="PF00090">
    <property type="entry name" value="TSP_1"/>
    <property type="match status" value="1"/>
</dbReference>
<dbReference type="InterPro" id="IPR036964">
    <property type="entry name" value="RASGEF_cat_dom_sf"/>
</dbReference>
<dbReference type="SUPFAM" id="SSF48065">
    <property type="entry name" value="DBL homology domain (DH-domain)"/>
    <property type="match status" value="1"/>
</dbReference>
<dbReference type="Pfam" id="PF19236">
    <property type="entry name" value="ADAMTS_CR_3"/>
    <property type="match status" value="1"/>
</dbReference>
<feature type="binding site" evidence="15">
    <location>
        <position position="371"/>
    </location>
    <ligand>
        <name>Ca(2+)</name>
        <dbReference type="ChEBI" id="CHEBI:29108"/>
        <label>2</label>
    </ligand>
</feature>
<feature type="binding site" evidence="15">
    <location>
        <position position="371"/>
    </location>
    <ligand>
        <name>Ca(2+)</name>
        <dbReference type="ChEBI" id="CHEBI:29108"/>
        <label>1</label>
    </ligand>
</feature>
<dbReference type="Pfam" id="PF01421">
    <property type="entry name" value="Reprolysin"/>
    <property type="match status" value="1"/>
</dbReference>